<evidence type="ECO:0000256" key="1">
    <source>
        <dbReference type="SAM" id="SignalP"/>
    </source>
</evidence>
<comment type="caution">
    <text evidence="2">The sequence shown here is derived from an EMBL/GenBank/DDBJ whole genome shotgun (WGS) entry which is preliminary data.</text>
</comment>
<dbReference type="Proteomes" id="UP000321412">
    <property type="component" value="Unassembled WGS sequence"/>
</dbReference>
<feature type="signal peptide" evidence="1">
    <location>
        <begin position="1"/>
        <end position="24"/>
    </location>
</feature>
<dbReference type="OrthoDB" id="5501658at2"/>
<dbReference type="EMBL" id="VOSM01000009">
    <property type="protein sequence ID" value="TXD35362.1"/>
    <property type="molecule type" value="Genomic_DNA"/>
</dbReference>
<feature type="chain" id="PRO_5023067602" evidence="1">
    <location>
        <begin position="25"/>
        <end position="199"/>
    </location>
</feature>
<dbReference type="AlphaFoldDB" id="A0A5C6X0U3"/>
<protein>
    <submittedName>
        <fullName evidence="2">Uncharacterized protein</fullName>
    </submittedName>
</protein>
<name>A0A5C6X0U3_9DELT</name>
<evidence type="ECO:0000313" key="3">
    <source>
        <dbReference type="Proteomes" id="UP000321412"/>
    </source>
</evidence>
<sequence length="199" mass="21631">MNTTMRWATMLGLSLLLVGPSALAQQDGDGERLLTDFNDRNGGGVIDEDLDNLSAGEMGERAANKIDAMRVTLESTTQLLDSARDEERDILKINCVNEKLASIRGFVKVSEQSYVSLSDSVAANDLEASKHHYTLISIAGQRVSGLGEEARVCAGQELRYADDAVLEVSVDPGIGSPDEEFLGDERDVLDRLPELTPYQ</sequence>
<gene>
    <name evidence="2" type="ORF">FRC98_16230</name>
</gene>
<proteinExistence type="predicted"/>
<accession>A0A5C6X0U3</accession>
<organism evidence="2 3">
    <name type="scientific">Lujinxingia vulgaris</name>
    <dbReference type="NCBI Taxonomy" id="2600176"/>
    <lineage>
        <taxon>Bacteria</taxon>
        <taxon>Deltaproteobacteria</taxon>
        <taxon>Bradymonadales</taxon>
        <taxon>Lujinxingiaceae</taxon>
        <taxon>Lujinxingia</taxon>
    </lineage>
</organism>
<keyword evidence="1" id="KW-0732">Signal</keyword>
<reference evidence="2 3" key="1">
    <citation type="submission" date="2019-08" db="EMBL/GenBank/DDBJ databases">
        <title>Bradymonadales sp. TMQ4.</title>
        <authorList>
            <person name="Liang Q."/>
        </authorList>
    </citation>
    <scope>NUCLEOTIDE SEQUENCE [LARGE SCALE GENOMIC DNA]</scope>
    <source>
        <strain evidence="2 3">TMQ4</strain>
    </source>
</reference>
<dbReference type="RefSeq" id="WP_146982499.1">
    <property type="nucleotide sequence ID" value="NZ_VOSM01000009.1"/>
</dbReference>
<evidence type="ECO:0000313" key="2">
    <source>
        <dbReference type="EMBL" id="TXD35362.1"/>
    </source>
</evidence>
<keyword evidence="3" id="KW-1185">Reference proteome</keyword>